<dbReference type="SUPFAM" id="SSF47769">
    <property type="entry name" value="SAM/Pointed domain"/>
    <property type="match status" value="1"/>
</dbReference>
<dbReference type="Gene3D" id="1.10.150.50">
    <property type="entry name" value="Transcription Factor, Ets-1"/>
    <property type="match status" value="1"/>
</dbReference>
<evidence type="ECO:0000313" key="3">
    <source>
        <dbReference type="Proteomes" id="UP000694888"/>
    </source>
</evidence>
<accession>A0ABM1W215</accession>
<feature type="domain" description="PNT" evidence="2">
    <location>
        <begin position="63"/>
        <end position="150"/>
    </location>
</feature>
<name>A0ABM1W215_APLCA</name>
<evidence type="ECO:0000313" key="4">
    <source>
        <dbReference type="RefSeq" id="XP_035828708.1"/>
    </source>
</evidence>
<proteinExistence type="predicted"/>
<reference evidence="4" key="1">
    <citation type="submission" date="2025-08" db="UniProtKB">
        <authorList>
            <consortium name="RefSeq"/>
        </authorList>
    </citation>
    <scope>IDENTIFICATION</scope>
</reference>
<dbReference type="Proteomes" id="UP000694888">
    <property type="component" value="Unplaced"/>
</dbReference>
<sequence>MALGCVLPVSCSSPLQKVCSLGAAQIKQEPPSCEYIQADPRLPVMCEHKMRDSKISVLKSTKMVLEDLRDQQLTSWTSRHPQHWSREQVLDWIYYVVEQEHLDGSRVRGEAYQSLTGSELCTMTEEDFRRIDPDNGSRLSAIFRHLLNNVTFIEPKPAPEGSSLETFNREHSSQHNALSLAVCSEAYAATRLSPCGGNDLIVYERENEMQVDIPSLGTYSISPDIEFPTTPSASSLFRSSASRLASSASFTSPPPSSSSSSSPCPDPQPHIPPPFPHRSLPLPAPPPPTHSPPH</sequence>
<dbReference type="PROSITE" id="PS51433">
    <property type="entry name" value="PNT"/>
    <property type="match status" value="1"/>
</dbReference>
<evidence type="ECO:0000256" key="1">
    <source>
        <dbReference type="SAM" id="MobiDB-lite"/>
    </source>
</evidence>
<gene>
    <name evidence="4" type="primary">LOC118478704</name>
</gene>
<feature type="region of interest" description="Disordered" evidence="1">
    <location>
        <begin position="244"/>
        <end position="294"/>
    </location>
</feature>
<dbReference type="InterPro" id="IPR003118">
    <property type="entry name" value="Pointed_dom"/>
</dbReference>
<dbReference type="InterPro" id="IPR013761">
    <property type="entry name" value="SAM/pointed_sf"/>
</dbReference>
<feature type="compositionally biased region" description="Pro residues" evidence="1">
    <location>
        <begin position="264"/>
        <end position="294"/>
    </location>
</feature>
<protein>
    <submittedName>
        <fullName evidence="4">Actin cytoskeleton-regulatory complex protein PAN1-like</fullName>
    </submittedName>
</protein>
<feature type="compositionally biased region" description="Low complexity" evidence="1">
    <location>
        <begin position="244"/>
        <end position="263"/>
    </location>
</feature>
<dbReference type="Pfam" id="PF02198">
    <property type="entry name" value="SAM_PNT"/>
    <property type="match status" value="1"/>
</dbReference>
<keyword evidence="3" id="KW-1185">Reference proteome</keyword>
<dbReference type="SMART" id="SM00251">
    <property type="entry name" value="SAM_PNT"/>
    <property type="match status" value="1"/>
</dbReference>
<organism evidence="3 4">
    <name type="scientific">Aplysia californica</name>
    <name type="common">California sea hare</name>
    <dbReference type="NCBI Taxonomy" id="6500"/>
    <lineage>
        <taxon>Eukaryota</taxon>
        <taxon>Metazoa</taxon>
        <taxon>Spiralia</taxon>
        <taxon>Lophotrochozoa</taxon>
        <taxon>Mollusca</taxon>
        <taxon>Gastropoda</taxon>
        <taxon>Heterobranchia</taxon>
        <taxon>Euthyneura</taxon>
        <taxon>Tectipleura</taxon>
        <taxon>Aplysiida</taxon>
        <taxon>Aplysioidea</taxon>
        <taxon>Aplysiidae</taxon>
        <taxon>Aplysia</taxon>
    </lineage>
</organism>
<evidence type="ECO:0000259" key="2">
    <source>
        <dbReference type="PROSITE" id="PS51433"/>
    </source>
</evidence>
<dbReference type="GeneID" id="118478704"/>
<dbReference type="RefSeq" id="XP_035828708.1">
    <property type="nucleotide sequence ID" value="XM_035972815.1"/>
</dbReference>